<dbReference type="InterPro" id="IPR013610">
    <property type="entry name" value="ArdC_N"/>
</dbReference>
<dbReference type="CDD" id="cd01029">
    <property type="entry name" value="TOPRIM_primases"/>
    <property type="match status" value="1"/>
</dbReference>
<feature type="region of interest" description="Disordered" evidence="1">
    <location>
        <begin position="1169"/>
        <end position="1198"/>
    </location>
</feature>
<feature type="compositionally biased region" description="Low complexity" evidence="1">
    <location>
        <begin position="654"/>
        <end position="669"/>
    </location>
</feature>
<feature type="region of interest" description="Disordered" evidence="1">
    <location>
        <begin position="615"/>
        <end position="669"/>
    </location>
</feature>
<organism evidence="3 4">
    <name type="scientific">Thauera aminoaromatica</name>
    <dbReference type="NCBI Taxonomy" id="164330"/>
    <lineage>
        <taxon>Bacteria</taxon>
        <taxon>Pseudomonadati</taxon>
        <taxon>Pseudomonadota</taxon>
        <taxon>Betaproteobacteria</taxon>
        <taxon>Rhodocyclales</taxon>
        <taxon>Zoogloeaceae</taxon>
        <taxon>Thauera</taxon>
    </lineage>
</organism>
<reference evidence="3 4" key="1">
    <citation type="submission" date="2018-09" db="EMBL/GenBank/DDBJ databases">
        <title>Metagenome Assembled Genomes from an Advanced Water Purification Facility.</title>
        <authorList>
            <person name="Stamps B.W."/>
            <person name="Spear J.R."/>
        </authorList>
    </citation>
    <scope>NUCLEOTIDE SEQUENCE [LARGE SCALE GENOMIC DNA]</scope>
    <source>
        <strain evidence="3">Bin_27_1</strain>
    </source>
</reference>
<dbReference type="RefSeq" id="WP_276662225.1">
    <property type="nucleotide sequence ID" value="NZ_SSFD01000369.1"/>
</dbReference>
<feature type="compositionally biased region" description="Basic and acidic residues" evidence="1">
    <location>
        <begin position="1169"/>
        <end position="1185"/>
    </location>
</feature>
<proteinExistence type="predicted"/>
<comment type="caution">
    <text evidence="3">The sequence shown here is derived from an EMBL/GenBank/DDBJ whole genome shotgun (WGS) entry which is preliminary data.</text>
</comment>
<dbReference type="InterPro" id="IPR006171">
    <property type="entry name" value="TOPRIM_dom"/>
</dbReference>
<dbReference type="Proteomes" id="UP000321192">
    <property type="component" value="Unassembled WGS sequence"/>
</dbReference>
<dbReference type="Pfam" id="PF18974">
    <property type="entry name" value="DUF5710"/>
    <property type="match status" value="2"/>
</dbReference>
<evidence type="ECO:0000313" key="4">
    <source>
        <dbReference type="Proteomes" id="UP000321192"/>
    </source>
</evidence>
<dbReference type="InterPro" id="IPR034154">
    <property type="entry name" value="TOPRIM_DnaG/twinkle"/>
</dbReference>
<evidence type="ECO:0000259" key="2">
    <source>
        <dbReference type="PROSITE" id="PS50880"/>
    </source>
</evidence>
<evidence type="ECO:0000313" key="3">
    <source>
        <dbReference type="EMBL" id="TXH78974.1"/>
    </source>
</evidence>
<dbReference type="Pfam" id="PF08401">
    <property type="entry name" value="ArdcN"/>
    <property type="match status" value="1"/>
</dbReference>
<dbReference type="PROSITE" id="PS50880">
    <property type="entry name" value="TOPRIM"/>
    <property type="match status" value="1"/>
</dbReference>
<accession>A0A5C7S558</accession>
<sequence length="1198" mass="130890">MTERRKPFHETVAERLIEQLKAGTAPWQRPWVPGEPGSMLPVNPTTGKRYKGINAIHLMSQGRTDPRWMTYKQAAAAGAQVRKGEHGTAVQYWKFSEEQALRDEHGRPVLDGEGRPAQVTVVLERPRVFFATVFNAEQIDGLVPLERQPPAWDALERAEHILQASGAVIRHGEIDQAFYRLATDSIHLPDKGQFETASNYYATALHELGHWTGHATRLDRDLAHPRGSEGYAREELRAEIASMILGDELGIGHDPGQHVAYVASWIKALQADPLEVFRAAAEAEKIKDYVMAFEQRQVQEHGPQQEPDQAPLLPPPPTVAELSAAQYAAMKAADAAFGAALVRAYGETAAGDRRYAPSHDDPDVQAAADAFKSAADAWREAVADARHIVAGRDSVQQAIPTEEVSMQTHTDDATDPREHAARVEAWTLAHLMRDTLPHALASARLEQIGRARALLDEMQPLNPQNAFWTRHVLPDDIDALDDRIQAVIAPLEQLREEAKVAQARQAGDRAAFEAAAREAFDIALPHDWNGQVQVQASAELDFEGATHVVAATDLGVAPQFWSVYVQRDDGRYAFVQDFRHAQQAEHLAYRLAVVAANSTESAQAREAILARAHEDRVRRDPASTEADIAAASEARKTAEMNRTLADTEAQTHGAEAAAQQDSPSAQPAEAARTYLHVPYTEKDAAKALGARWDRKEQAWYVPPGVDSAPFAAWMQGGARDPAPAPSREDPGARRRVYLAVPYGERGAAKAAGAAWDAAAKSWYAGPKADMERLQRWLPDKMPAEQAPAMNPRDEFAEALRSIGAIVTGEHPIMDGNKHRIAVEGDRKGEQAGFYVVHLDGHPAGYIKNNRTGVEMTWKAKGYVLDPQEKARLAAAAASTLAARADAQARQHEASAQRVCRQMAELVSVTEPTPYLRDKGIRVHAGVFTDRDGKTTCIPAFDVDGKQWTMQYIQEDGTKRFAKDSRKEGCFHVVGGMDALARAPALVISEGYATAATNAEVIGFATVAAFDAGNLAAVALALHEKFPEKPVLILGDDDRQLELTQGVNAGRVKAQEAAKAVGGTALFPIFAPGENAYPAELAPITPPIYRAHLRAIKALEDAQQDSEGAKLTDQQVAALKGALLSDAQLEALARMKSHTDFNDLATRSVLGREGVERQVKAEAVRVIRKIEAQRERPPEQEKEHNSHAPLPPKRVARIA</sequence>
<protein>
    <submittedName>
        <fullName evidence="3">DUF1738 domain-containing protein</fullName>
    </submittedName>
</protein>
<name>A0A5C7S558_THASP</name>
<feature type="domain" description="Toprim" evidence="2">
    <location>
        <begin position="983"/>
        <end position="1071"/>
    </location>
</feature>
<gene>
    <name evidence="3" type="ORF">E6Q80_21615</name>
</gene>
<dbReference type="GO" id="GO:0003697">
    <property type="term" value="F:single-stranded DNA binding"/>
    <property type="evidence" value="ECO:0007669"/>
    <property type="project" value="InterPro"/>
</dbReference>
<dbReference type="InterPro" id="IPR043764">
    <property type="entry name" value="DUF5710"/>
</dbReference>
<dbReference type="InterPro" id="IPR041459">
    <property type="entry name" value="MPTase-PolyVal"/>
</dbReference>
<dbReference type="AlphaFoldDB" id="A0A5C7S558"/>
<evidence type="ECO:0000256" key="1">
    <source>
        <dbReference type="SAM" id="MobiDB-lite"/>
    </source>
</evidence>
<dbReference type="EMBL" id="SSFD01000369">
    <property type="protein sequence ID" value="TXH78974.1"/>
    <property type="molecule type" value="Genomic_DNA"/>
</dbReference>
<dbReference type="Pfam" id="PF18818">
    <property type="entry name" value="MPTase-PolyVal"/>
    <property type="match status" value="1"/>
</dbReference>